<organism evidence="2 4">
    <name type="scientific">Adineta ricciae</name>
    <name type="common">Rotifer</name>
    <dbReference type="NCBI Taxonomy" id="249248"/>
    <lineage>
        <taxon>Eukaryota</taxon>
        <taxon>Metazoa</taxon>
        <taxon>Spiralia</taxon>
        <taxon>Gnathifera</taxon>
        <taxon>Rotifera</taxon>
        <taxon>Eurotatoria</taxon>
        <taxon>Bdelloidea</taxon>
        <taxon>Adinetida</taxon>
        <taxon>Adinetidae</taxon>
        <taxon>Adineta</taxon>
    </lineage>
</organism>
<feature type="compositionally biased region" description="Low complexity" evidence="1">
    <location>
        <begin position="365"/>
        <end position="377"/>
    </location>
</feature>
<dbReference type="EMBL" id="CAJNOR010003926">
    <property type="protein sequence ID" value="CAF1460376.1"/>
    <property type="molecule type" value="Genomic_DNA"/>
</dbReference>
<protein>
    <recommendedName>
        <fullName evidence="5">NAD(P)(+)--arginine ADP-ribosyltransferase</fullName>
    </recommendedName>
</protein>
<feature type="compositionally biased region" description="Polar residues" evidence="1">
    <location>
        <begin position="541"/>
        <end position="564"/>
    </location>
</feature>
<dbReference type="SUPFAM" id="SSF56399">
    <property type="entry name" value="ADP-ribosylation"/>
    <property type="match status" value="1"/>
</dbReference>
<dbReference type="EMBL" id="CAJNOJ010000657">
    <property type="protein sequence ID" value="CAF1504865.1"/>
    <property type="molecule type" value="Genomic_DNA"/>
</dbReference>
<sequence length="748" mass="82156">MADFRFSIPNHWPQHAIQCWQVDWGSPSQPVPVQEHYYPNVGNSCMTETCRRNQSQVLPVNSSTVPYGNFQLPHIDNQTRYIRRAKRRNKHESLRMERFMGAPIVSKSLSIGHFGSASPSFVQIGTHLTLEPVGLPSETPEMIPILVEKAAQGIIELGKQLGKRRKAETIAFKLRQKKDAGIEEIWKQCVYFYTSTNFLYKSLKSNTRNIVEKEDSLWKSCVPTLRPFCLLLLDNPFKREMATNRTIYRGAYMQPAQISQYEEMAKDKTLYRTFQAFTSCTRIRDNAEILGNTIFAMGVLNNATMDLSPYSKYPEEQEELIIPGVGFHVKSVTFDQKKNRHLINLELQQKIPTNITNTNSSIEQPKTTPTTINTNPPDEQPVATVHTNAPLQQHKTTPKPADMNVPVEKLINATPTSVDTTTPAEQLATTPAIVNTNPPVDQPTATVETNPPVDQPTATVETNPPVDQPITTVERSTPVDQPITTVERSTPADQPITTVERSTPVDQPITTVETTTPVEQLITTPTPADLTTAIEQPAVSTSARMNTNPPVEQPTATVETSTPVDQPITTVETTTPVEQLITTPPPADLTTAIEQPPVGTSRSVNTNPPIEQSTATVETSTPVDQPITTVETTTPVEQLITTPTPADLTTAIEQPPVSTSRSVNTNPPIEQSTATVETSTPVGPPITTVETNTPIEQVITTPPPADLTTAIEQPAVGTSKSVNTNPPVEQLVTTPISTGNEGNMPDFY</sequence>
<comment type="caution">
    <text evidence="2">The sequence shown here is derived from an EMBL/GenBank/DDBJ whole genome shotgun (WGS) entry which is preliminary data.</text>
</comment>
<feature type="region of interest" description="Disordered" evidence="1">
    <location>
        <begin position="450"/>
        <end position="472"/>
    </location>
</feature>
<reference evidence="2" key="1">
    <citation type="submission" date="2021-02" db="EMBL/GenBank/DDBJ databases">
        <authorList>
            <person name="Nowell W R."/>
        </authorList>
    </citation>
    <scope>NUCLEOTIDE SEQUENCE</scope>
</reference>
<dbReference type="AlphaFoldDB" id="A0A815QA14"/>
<accession>A0A815QA14</accession>
<gene>
    <name evidence="3" type="ORF">EDS130_LOCUS42863</name>
    <name evidence="2" type="ORF">XAT740_LOCUS37403</name>
</gene>
<dbReference type="OrthoDB" id="423533at2759"/>
<feature type="compositionally biased region" description="Polar residues" evidence="1">
    <location>
        <begin position="598"/>
        <end position="623"/>
    </location>
</feature>
<evidence type="ECO:0000313" key="4">
    <source>
        <dbReference type="Proteomes" id="UP000663828"/>
    </source>
</evidence>
<feature type="compositionally biased region" description="Low complexity" evidence="1">
    <location>
        <begin position="566"/>
        <end position="579"/>
    </location>
</feature>
<dbReference type="Proteomes" id="UP000663852">
    <property type="component" value="Unassembled WGS sequence"/>
</dbReference>
<keyword evidence="4" id="KW-1185">Reference proteome</keyword>
<feature type="compositionally biased region" description="Polar residues" evidence="1">
    <location>
        <begin position="716"/>
        <end position="741"/>
    </location>
</feature>
<dbReference type="Gene3D" id="3.90.176.10">
    <property type="entry name" value="Toxin ADP-ribosyltransferase, Chain A, domain 1"/>
    <property type="match status" value="1"/>
</dbReference>
<name>A0A815QA14_ADIRI</name>
<evidence type="ECO:0008006" key="5">
    <source>
        <dbReference type="Google" id="ProtNLM"/>
    </source>
</evidence>
<evidence type="ECO:0000256" key="1">
    <source>
        <dbReference type="SAM" id="MobiDB-lite"/>
    </source>
</evidence>
<dbReference type="Proteomes" id="UP000663828">
    <property type="component" value="Unassembled WGS sequence"/>
</dbReference>
<feature type="region of interest" description="Disordered" evidence="1">
    <location>
        <begin position="356"/>
        <end position="377"/>
    </location>
</feature>
<proteinExistence type="predicted"/>
<evidence type="ECO:0000313" key="2">
    <source>
        <dbReference type="EMBL" id="CAF1460376.1"/>
    </source>
</evidence>
<feature type="region of interest" description="Disordered" evidence="1">
    <location>
        <begin position="716"/>
        <end position="748"/>
    </location>
</feature>
<feature type="compositionally biased region" description="Polar residues" evidence="1">
    <location>
        <begin position="656"/>
        <end position="681"/>
    </location>
</feature>
<feature type="region of interest" description="Disordered" evidence="1">
    <location>
        <begin position="541"/>
        <end position="693"/>
    </location>
</feature>
<evidence type="ECO:0000313" key="3">
    <source>
        <dbReference type="EMBL" id="CAF1504865.1"/>
    </source>
</evidence>
<feature type="compositionally biased region" description="Low complexity" evidence="1">
    <location>
        <begin position="625"/>
        <end position="638"/>
    </location>
</feature>